<accession>A0A934M7D8</accession>
<evidence type="ECO:0000313" key="2">
    <source>
        <dbReference type="EMBL" id="MBI6873871.1"/>
    </source>
</evidence>
<protein>
    <submittedName>
        <fullName evidence="2">TIGR01906 family membrane protein</fullName>
    </submittedName>
</protein>
<feature type="transmembrane region" description="Helical" evidence="1">
    <location>
        <begin position="106"/>
        <end position="125"/>
    </location>
</feature>
<dbReference type="AlphaFoldDB" id="A0A934M7D8"/>
<name>A0A934M7D8_9CLOT</name>
<dbReference type="Proteomes" id="UP000622687">
    <property type="component" value="Unassembled WGS sequence"/>
</dbReference>
<evidence type="ECO:0000313" key="3">
    <source>
        <dbReference type="Proteomes" id="UP000622687"/>
    </source>
</evidence>
<keyword evidence="1" id="KW-0472">Membrane</keyword>
<organism evidence="2 3">
    <name type="scientific">Clostridium aciditolerans</name>
    <dbReference type="NCBI Taxonomy" id="339861"/>
    <lineage>
        <taxon>Bacteria</taxon>
        <taxon>Bacillati</taxon>
        <taxon>Bacillota</taxon>
        <taxon>Clostridia</taxon>
        <taxon>Eubacteriales</taxon>
        <taxon>Clostridiaceae</taxon>
        <taxon>Clostridium</taxon>
    </lineage>
</organism>
<reference evidence="2" key="1">
    <citation type="submission" date="2020-12" db="EMBL/GenBank/DDBJ databases">
        <title>Clostridium thailandense sp. nov., a novel acetogenic bacterium isolated from peat land soil in Thailand.</title>
        <authorList>
            <person name="Chaikitkaew S."/>
            <person name="Birkeland N.K."/>
        </authorList>
    </citation>
    <scope>NUCLEOTIDE SEQUENCE</scope>
    <source>
        <strain evidence="2">DSM 17425</strain>
    </source>
</reference>
<keyword evidence="1" id="KW-0812">Transmembrane</keyword>
<feature type="transmembrane region" description="Helical" evidence="1">
    <location>
        <begin position="132"/>
        <end position="153"/>
    </location>
</feature>
<comment type="caution">
    <text evidence="2">The sequence shown here is derived from an EMBL/GenBank/DDBJ whole genome shotgun (WGS) entry which is preliminary data.</text>
</comment>
<feature type="transmembrane region" description="Helical" evidence="1">
    <location>
        <begin position="14"/>
        <end position="36"/>
    </location>
</feature>
<dbReference type="InterPro" id="IPR010178">
    <property type="entry name" value="Lit"/>
</dbReference>
<dbReference type="EMBL" id="JAEEGB010000015">
    <property type="protein sequence ID" value="MBI6873871.1"/>
    <property type="molecule type" value="Genomic_DNA"/>
</dbReference>
<feature type="transmembrane region" description="Helical" evidence="1">
    <location>
        <begin position="189"/>
        <end position="212"/>
    </location>
</feature>
<dbReference type="NCBIfam" id="TIGR01906">
    <property type="entry name" value="integ_TIGR01906"/>
    <property type="match status" value="1"/>
</dbReference>
<proteinExistence type="predicted"/>
<evidence type="ECO:0000256" key="1">
    <source>
        <dbReference type="SAM" id="Phobius"/>
    </source>
</evidence>
<dbReference type="RefSeq" id="WP_211143288.1">
    <property type="nucleotide sequence ID" value="NZ_JAEEGB010000015.1"/>
</dbReference>
<gene>
    <name evidence="2" type="ORF">I6U51_14385</name>
</gene>
<keyword evidence="1" id="KW-1133">Transmembrane helix</keyword>
<sequence length="219" mass="26087">MKGMIIIDKLLKGLLRLIFSISLFLFVIISSVKITLNFRPLYYFDIKYLNLEKYTSLNNLQIKSTYDYLINYLNSNKSMDFNIPLLPSSQEGIIHFIEVKKLFLKFNFILTICTLITIFAIYFAIKYKDYLFLKWCSNIIFSTCFLLLSGFLWNFDKCFTFFHKLFFNNDYWLLDPKTDPVINILPETYFLHCALLILLLVIGCSILLRLLYRKIRDDK</sequence>
<dbReference type="Pfam" id="PF07314">
    <property type="entry name" value="Lit"/>
    <property type="match status" value="1"/>
</dbReference>
<keyword evidence="3" id="KW-1185">Reference proteome</keyword>